<sequence>MSDTGRKDFFTKAQEEITPDASKSTQDKVKETFTDTTDRVTRGAQPDDQKSTTQQAFDKTQRTHDNEAHGGASETIGQKIKNAVGLGE</sequence>
<keyword evidence="2" id="KW-0346">Stress response</keyword>
<reference evidence="2 3" key="1">
    <citation type="submission" date="2024-07" db="EMBL/GenBank/DDBJ databases">
        <title>Section-level genome sequencing and comparative genomics of Aspergillus sections Usti and Cavernicolus.</title>
        <authorList>
            <consortium name="Lawrence Berkeley National Laboratory"/>
            <person name="Nybo J.L."/>
            <person name="Vesth T.C."/>
            <person name="Theobald S."/>
            <person name="Frisvad J.C."/>
            <person name="Larsen T.O."/>
            <person name="Kjaerboelling I."/>
            <person name="Rothschild-Mancinelli K."/>
            <person name="Lyhne E.K."/>
            <person name="Kogle M.E."/>
            <person name="Barry K."/>
            <person name="Clum A."/>
            <person name="Na H."/>
            <person name="Ledsgaard L."/>
            <person name="Lin J."/>
            <person name="Lipzen A."/>
            <person name="Kuo A."/>
            <person name="Riley R."/>
            <person name="Mondo S."/>
            <person name="LaButti K."/>
            <person name="Haridas S."/>
            <person name="Pangalinan J."/>
            <person name="Salamov A.A."/>
            <person name="Simmons B.A."/>
            <person name="Magnuson J.K."/>
            <person name="Chen J."/>
            <person name="Drula E."/>
            <person name="Henrissat B."/>
            <person name="Wiebenga A."/>
            <person name="Lubbers R.J."/>
            <person name="Gomes A.C."/>
            <person name="Makela M.R."/>
            <person name="Stajich J."/>
            <person name="Grigoriev I.V."/>
            <person name="Mortensen U.H."/>
            <person name="De vries R.P."/>
            <person name="Baker S.E."/>
            <person name="Andersen M.R."/>
        </authorList>
    </citation>
    <scope>NUCLEOTIDE SEQUENCE [LARGE SCALE GENOMIC DNA]</scope>
    <source>
        <strain evidence="2 3">CBS 600.67</strain>
    </source>
</reference>
<dbReference type="Pfam" id="PF04119">
    <property type="entry name" value="HSP9_HSP12"/>
    <property type="match status" value="1"/>
</dbReference>
<evidence type="ECO:0000256" key="1">
    <source>
        <dbReference type="SAM" id="MobiDB-lite"/>
    </source>
</evidence>
<feature type="compositionally biased region" description="Basic and acidic residues" evidence="1">
    <location>
        <begin position="25"/>
        <end position="50"/>
    </location>
</feature>
<feature type="compositionally biased region" description="Basic and acidic residues" evidence="1">
    <location>
        <begin position="59"/>
        <end position="68"/>
    </location>
</feature>
<dbReference type="Proteomes" id="UP001610335">
    <property type="component" value="Unassembled WGS sequence"/>
</dbReference>
<gene>
    <name evidence="2" type="ORF">BDW59DRAFT_159394</name>
</gene>
<name>A0ABR4IMJ9_9EURO</name>
<feature type="region of interest" description="Disordered" evidence="1">
    <location>
        <begin position="1"/>
        <end position="88"/>
    </location>
</feature>
<accession>A0ABR4IMJ9</accession>
<dbReference type="InterPro" id="IPR007250">
    <property type="entry name" value="HSP9_HSP12"/>
</dbReference>
<evidence type="ECO:0000313" key="2">
    <source>
        <dbReference type="EMBL" id="KAL2828998.1"/>
    </source>
</evidence>
<dbReference type="Gene3D" id="6.10.280.100">
    <property type="match status" value="1"/>
</dbReference>
<proteinExistence type="predicted"/>
<organism evidence="2 3">
    <name type="scientific">Aspergillus cavernicola</name>
    <dbReference type="NCBI Taxonomy" id="176166"/>
    <lineage>
        <taxon>Eukaryota</taxon>
        <taxon>Fungi</taxon>
        <taxon>Dikarya</taxon>
        <taxon>Ascomycota</taxon>
        <taxon>Pezizomycotina</taxon>
        <taxon>Eurotiomycetes</taxon>
        <taxon>Eurotiomycetidae</taxon>
        <taxon>Eurotiales</taxon>
        <taxon>Aspergillaceae</taxon>
        <taxon>Aspergillus</taxon>
        <taxon>Aspergillus subgen. Nidulantes</taxon>
    </lineage>
</organism>
<keyword evidence="3" id="KW-1185">Reference proteome</keyword>
<comment type="caution">
    <text evidence="2">The sequence shown here is derived from an EMBL/GenBank/DDBJ whole genome shotgun (WGS) entry which is preliminary data.</text>
</comment>
<feature type="compositionally biased region" description="Basic and acidic residues" evidence="1">
    <location>
        <begin position="1"/>
        <end position="15"/>
    </location>
</feature>
<evidence type="ECO:0000313" key="3">
    <source>
        <dbReference type="Proteomes" id="UP001610335"/>
    </source>
</evidence>
<dbReference type="EMBL" id="JBFXLS010000018">
    <property type="protein sequence ID" value="KAL2828998.1"/>
    <property type="molecule type" value="Genomic_DNA"/>
</dbReference>
<protein>
    <submittedName>
        <fullName evidence="2">Heat shock protein 9/12-domain-containing protein</fullName>
    </submittedName>
</protein>